<dbReference type="SUPFAM" id="SSF55729">
    <property type="entry name" value="Acyl-CoA N-acyltransferases (Nat)"/>
    <property type="match status" value="1"/>
</dbReference>
<comment type="caution">
    <text evidence="2">The sequence shown here is derived from an EMBL/GenBank/DDBJ whole genome shotgun (WGS) entry which is preliminary data.</text>
</comment>
<gene>
    <name evidence="2" type="ORF">BTE48_12355</name>
</gene>
<dbReference type="InterPro" id="IPR016181">
    <property type="entry name" value="Acyl_CoA_acyltransferase"/>
</dbReference>
<accession>A0A1T4RIQ2</accession>
<dbReference type="GO" id="GO:0016747">
    <property type="term" value="F:acyltransferase activity, transferring groups other than amino-acyl groups"/>
    <property type="evidence" value="ECO:0007669"/>
    <property type="project" value="InterPro"/>
</dbReference>
<dbReference type="STRING" id="64969.SAMN02745127_02402"/>
<keyword evidence="3" id="KW-1185">Reference proteome</keyword>
<dbReference type="Proteomes" id="UP000191418">
    <property type="component" value="Unassembled WGS sequence"/>
</dbReference>
<dbReference type="AlphaFoldDB" id="A0A1T4RIQ2"/>
<dbReference type="EMBL" id="MTSM01000018">
    <property type="protein sequence ID" value="OPX54808.1"/>
    <property type="molecule type" value="Genomic_DNA"/>
</dbReference>
<dbReference type="PANTHER" id="PTHR43415:SF3">
    <property type="entry name" value="GNAT-FAMILY ACETYLTRANSFERASE"/>
    <property type="match status" value="1"/>
</dbReference>
<reference evidence="2 3" key="1">
    <citation type="submission" date="2017-01" db="EMBL/GenBank/DDBJ databases">
        <title>Genome Sequencing of a Marine Spirillum, Oceanospirillum multiglobuliferum ATCC 33336, from Japan.</title>
        <authorList>
            <person name="Carney J.G."/>
            <person name="Trachtenberg A.M."/>
            <person name="Rheaume B.A."/>
            <person name="Linnane J.D."/>
            <person name="Pitts N.L."/>
            <person name="Mykles D.L."/>
            <person name="Maclea K.S."/>
        </authorList>
    </citation>
    <scope>NUCLEOTIDE SEQUENCE [LARGE SCALE GENOMIC DNA]</scope>
    <source>
        <strain evidence="2 3">ATCC 33336</strain>
    </source>
</reference>
<dbReference type="OrthoDB" id="5358891at2"/>
<dbReference type="PROSITE" id="PS51186">
    <property type="entry name" value="GNAT"/>
    <property type="match status" value="1"/>
</dbReference>
<dbReference type="PANTHER" id="PTHR43415">
    <property type="entry name" value="SPERMIDINE N(1)-ACETYLTRANSFERASE"/>
    <property type="match status" value="1"/>
</dbReference>
<dbReference type="InterPro" id="IPR000182">
    <property type="entry name" value="GNAT_dom"/>
</dbReference>
<evidence type="ECO:0000313" key="2">
    <source>
        <dbReference type="EMBL" id="OPX54808.1"/>
    </source>
</evidence>
<evidence type="ECO:0000259" key="1">
    <source>
        <dbReference type="PROSITE" id="PS51186"/>
    </source>
</evidence>
<dbReference type="InterPro" id="IPR020036">
    <property type="entry name" value="PseH"/>
</dbReference>
<keyword evidence="2" id="KW-0808">Transferase</keyword>
<proteinExistence type="predicted"/>
<dbReference type="Gene3D" id="3.40.630.30">
    <property type="match status" value="1"/>
</dbReference>
<feature type="domain" description="N-acetyltransferase" evidence="1">
    <location>
        <begin position="7"/>
        <end position="159"/>
    </location>
</feature>
<dbReference type="RefSeq" id="WP_078745957.1">
    <property type="nucleotide sequence ID" value="NZ_FUXG01000017.1"/>
</dbReference>
<evidence type="ECO:0000313" key="3">
    <source>
        <dbReference type="Proteomes" id="UP000191418"/>
    </source>
</evidence>
<organism evidence="2 3">
    <name type="scientific">Oceanospirillum multiglobuliferum</name>
    <dbReference type="NCBI Taxonomy" id="64969"/>
    <lineage>
        <taxon>Bacteria</taxon>
        <taxon>Pseudomonadati</taxon>
        <taxon>Pseudomonadota</taxon>
        <taxon>Gammaproteobacteria</taxon>
        <taxon>Oceanospirillales</taxon>
        <taxon>Oceanospirillaceae</taxon>
        <taxon>Oceanospirillum</taxon>
    </lineage>
</organism>
<dbReference type="Pfam" id="PF13302">
    <property type="entry name" value="Acetyltransf_3"/>
    <property type="match status" value="1"/>
</dbReference>
<sequence>MIEKQAVTVRPLEQEDLALILDWRNHPEVRRYMYSQHPIKPEEHQQWFLSCQNNPERHPLIVEQEGKPFGFVNFTEHKNRKIADWGFYLAPDAKKGVGSLLGQSALNYAFNTLKLHKICGEALGFNDKSIRFHLKMGFRQEGLLKDQFFDAQQSQFHDIACFGLLASEWSSQYSTPEHPI</sequence>
<dbReference type="NCBIfam" id="TIGR03585">
    <property type="entry name" value="PseH"/>
    <property type="match status" value="1"/>
</dbReference>
<name>A0A1T4RIQ2_9GAMM</name>
<protein>
    <submittedName>
        <fullName evidence="2">UDP-4-amino-4, 6-dideoxy-N-acetyl-beta-L-altrosamine N-acetyltransferase</fullName>
    </submittedName>
</protein>